<evidence type="ECO:0000313" key="2">
    <source>
        <dbReference type="EMBL" id="PWK58617.1"/>
    </source>
</evidence>
<protein>
    <submittedName>
        <fullName evidence="2">Putative DNA-binding ribbon-helix-helix protein</fullName>
    </submittedName>
</protein>
<name>A0A316GU83_9RHOB</name>
<comment type="caution">
    <text evidence="2">The sequence shown here is derived from an EMBL/GenBank/DDBJ whole genome shotgun (WGS) entry which is preliminary data.</text>
</comment>
<dbReference type="EMBL" id="QGGV01000001">
    <property type="protein sequence ID" value="PWK58617.1"/>
    <property type="molecule type" value="Genomic_DNA"/>
</dbReference>
<feature type="domain" description="Ribbon-helix-helix" evidence="1">
    <location>
        <begin position="4"/>
        <end position="66"/>
    </location>
</feature>
<sequence length="81" mass="9062">MGRPVKHSLTLKGHRTSVTLEDEFWRAFREIAKEDGRALNDLAAEIDAARDPDTGLASAIRVYVLGRYLSAHRRDTDAIPT</sequence>
<proteinExistence type="predicted"/>
<dbReference type="Pfam" id="PF13467">
    <property type="entry name" value="RHH_4"/>
    <property type="match status" value="1"/>
</dbReference>
<dbReference type="Proteomes" id="UP000245390">
    <property type="component" value="Unassembled WGS sequence"/>
</dbReference>
<dbReference type="Gene3D" id="1.10.3990.20">
    <property type="entry name" value="protein bp1543"/>
    <property type="match status" value="1"/>
</dbReference>
<gene>
    <name evidence="2" type="ORF">C8D95_101431</name>
</gene>
<dbReference type="AlphaFoldDB" id="A0A316GU83"/>
<keyword evidence="2" id="KW-0238">DNA-binding</keyword>
<reference evidence="2 3" key="1">
    <citation type="submission" date="2018-05" db="EMBL/GenBank/DDBJ databases">
        <title>Genomic Encyclopedia of Type Strains, Phase IV (KMG-IV): sequencing the most valuable type-strain genomes for metagenomic binning, comparative biology and taxonomic classification.</title>
        <authorList>
            <person name="Goeker M."/>
        </authorList>
    </citation>
    <scope>NUCLEOTIDE SEQUENCE [LARGE SCALE GENOMIC DNA]</scope>
    <source>
        <strain evidence="2 3">DSM 103371</strain>
    </source>
</reference>
<dbReference type="GO" id="GO:0003677">
    <property type="term" value="F:DNA binding"/>
    <property type="evidence" value="ECO:0007669"/>
    <property type="project" value="UniProtKB-KW"/>
</dbReference>
<accession>A0A316GU83</accession>
<organism evidence="2 3">
    <name type="scientific">Silicimonas algicola</name>
    <dbReference type="NCBI Taxonomy" id="1826607"/>
    <lineage>
        <taxon>Bacteria</taxon>
        <taxon>Pseudomonadati</taxon>
        <taxon>Pseudomonadota</taxon>
        <taxon>Alphaproteobacteria</taxon>
        <taxon>Rhodobacterales</taxon>
        <taxon>Paracoccaceae</taxon>
    </lineage>
</organism>
<evidence type="ECO:0000313" key="3">
    <source>
        <dbReference type="Proteomes" id="UP000245390"/>
    </source>
</evidence>
<keyword evidence="3" id="KW-1185">Reference proteome</keyword>
<evidence type="ECO:0000259" key="1">
    <source>
        <dbReference type="Pfam" id="PF13467"/>
    </source>
</evidence>
<dbReference type="InterPro" id="IPR027373">
    <property type="entry name" value="RHH_dom"/>
</dbReference>
<dbReference type="InterPro" id="IPR038268">
    <property type="entry name" value="RHH_sf"/>
</dbReference>